<dbReference type="EMBL" id="VDFR01000022">
    <property type="protein sequence ID" value="TNC49689.1"/>
    <property type="molecule type" value="Genomic_DNA"/>
</dbReference>
<evidence type="ECO:0000313" key="2">
    <source>
        <dbReference type="Proteomes" id="UP000306740"/>
    </source>
</evidence>
<name>A0A5C4MY58_9ACTN</name>
<dbReference type="InterPro" id="IPR021295">
    <property type="entry name" value="DUF2867"/>
</dbReference>
<proteinExistence type="predicted"/>
<accession>A0A5C4MY58</accession>
<dbReference type="Proteomes" id="UP000306740">
    <property type="component" value="Unassembled WGS sequence"/>
</dbReference>
<sequence length="209" mass="23518">MRISRAEHLNRAWRIHELLSDFTLEDVWAQPEISGPAADFERVVRLATASNPAKSPHGPTRFLWQVRDLLGRWFDLGGISAPHEPAGLAIPGTAERTLAGRLPWDLIGTADGVRFEHLPFVPLYLTADEFAAEISNKTVHGVMHLGWVPRAGGSFHAQMAVYVKPRGLLGDAYMAFIRPFRYLIVYPALERQSAKTWRRDLLAEAREDE</sequence>
<organism evidence="1 2">
    <name type="scientific">Mumia zhuanghuii</name>
    <dbReference type="NCBI Taxonomy" id="2585211"/>
    <lineage>
        <taxon>Bacteria</taxon>
        <taxon>Bacillati</taxon>
        <taxon>Actinomycetota</taxon>
        <taxon>Actinomycetes</taxon>
        <taxon>Propionibacteriales</taxon>
        <taxon>Nocardioidaceae</taxon>
        <taxon>Mumia</taxon>
    </lineage>
</organism>
<comment type="caution">
    <text evidence="1">The sequence shown here is derived from an EMBL/GenBank/DDBJ whole genome shotgun (WGS) entry which is preliminary data.</text>
</comment>
<evidence type="ECO:0000313" key="1">
    <source>
        <dbReference type="EMBL" id="TNC49689.1"/>
    </source>
</evidence>
<gene>
    <name evidence="1" type="ORF">FHE65_05210</name>
</gene>
<reference evidence="1 2" key="1">
    <citation type="submission" date="2019-05" db="EMBL/GenBank/DDBJ databases">
        <title>Mumia sp. nov., isolated from the intestinal contents of plateau pika (Ochotona curzoniae) in the Qinghai-Tibet plateau of China.</title>
        <authorList>
            <person name="Tian Z."/>
        </authorList>
    </citation>
    <scope>NUCLEOTIDE SEQUENCE [LARGE SCALE GENOMIC DNA]</scope>
    <source>
        <strain evidence="2">527</strain>
    </source>
</reference>
<dbReference type="OrthoDB" id="4551029at2"/>
<dbReference type="AlphaFoldDB" id="A0A5C4MY58"/>
<dbReference type="Pfam" id="PF11066">
    <property type="entry name" value="DUF2867"/>
    <property type="match status" value="1"/>
</dbReference>
<protein>
    <submittedName>
        <fullName evidence="1">DUF2867 domain-containing protein</fullName>
    </submittedName>
</protein>